<dbReference type="GO" id="GO:0009401">
    <property type="term" value="P:phosphoenolpyruvate-dependent sugar phosphotransferase system"/>
    <property type="evidence" value="ECO:0007669"/>
    <property type="project" value="UniProtKB-KW"/>
</dbReference>
<dbReference type="SUPFAM" id="SSF52009">
    <property type="entry name" value="Phosphohistidine domain"/>
    <property type="match status" value="1"/>
</dbReference>
<feature type="domain" description="HPr" evidence="16">
    <location>
        <begin position="172"/>
        <end position="260"/>
    </location>
</feature>
<evidence type="ECO:0000256" key="10">
    <source>
        <dbReference type="ARBA" id="ARBA00022683"/>
    </source>
</evidence>
<name>A0AA41W4Y0_9GAMM</name>
<dbReference type="Gene3D" id="1.10.274.10">
    <property type="entry name" value="PtsI, HPr-binding domain"/>
    <property type="match status" value="1"/>
</dbReference>
<comment type="subcellular location">
    <subcellularLocation>
        <location evidence="3">Cytoplasm</location>
    </subcellularLocation>
</comment>
<evidence type="ECO:0000256" key="14">
    <source>
        <dbReference type="SAM" id="MobiDB-lite"/>
    </source>
</evidence>
<dbReference type="InterPro" id="IPR006318">
    <property type="entry name" value="PTS_EI-like"/>
</dbReference>
<dbReference type="FunFam" id="2.70.70.10:FF:000001">
    <property type="entry name" value="PTS system glucose-specific IIA component"/>
    <property type="match status" value="1"/>
</dbReference>
<dbReference type="InterPro" id="IPR001020">
    <property type="entry name" value="PTS_HPr_His_P_site"/>
</dbReference>
<dbReference type="GO" id="GO:0016301">
    <property type="term" value="F:kinase activity"/>
    <property type="evidence" value="ECO:0007669"/>
    <property type="project" value="UniProtKB-KW"/>
</dbReference>
<evidence type="ECO:0000256" key="7">
    <source>
        <dbReference type="ARBA" id="ARBA00022490"/>
    </source>
</evidence>
<dbReference type="GO" id="GO:0008965">
    <property type="term" value="F:phosphoenolpyruvate-protein phosphotransferase activity"/>
    <property type="evidence" value="ECO:0007669"/>
    <property type="project" value="UniProtKB-EC"/>
</dbReference>
<dbReference type="PROSITE" id="PS51350">
    <property type="entry name" value="PTS_HPR_DOM"/>
    <property type="match status" value="1"/>
</dbReference>
<evidence type="ECO:0000256" key="12">
    <source>
        <dbReference type="ARBA" id="ARBA00022777"/>
    </source>
</evidence>
<dbReference type="InterPro" id="IPR035895">
    <property type="entry name" value="HPr-like_sf"/>
</dbReference>
<organism evidence="17 18">
    <name type="scientific">Echinimonas agarilytica</name>
    <dbReference type="NCBI Taxonomy" id="1215918"/>
    <lineage>
        <taxon>Bacteria</taxon>
        <taxon>Pseudomonadati</taxon>
        <taxon>Pseudomonadota</taxon>
        <taxon>Gammaproteobacteria</taxon>
        <taxon>Alteromonadales</taxon>
        <taxon>Echinimonadaceae</taxon>
        <taxon>Echinimonas</taxon>
    </lineage>
</organism>
<feature type="region of interest" description="Disordered" evidence="14">
    <location>
        <begin position="526"/>
        <end position="546"/>
    </location>
</feature>
<dbReference type="AlphaFoldDB" id="A0AA41W4Y0"/>
<dbReference type="SUPFAM" id="SSF47831">
    <property type="entry name" value="Enzyme I of the PEP:sugar phosphotransferase system HPr-binding (sub)domain"/>
    <property type="match status" value="1"/>
</dbReference>
<evidence type="ECO:0000313" key="17">
    <source>
        <dbReference type="EMBL" id="MCM2678542.1"/>
    </source>
</evidence>
<evidence type="ECO:0000256" key="5">
    <source>
        <dbReference type="ARBA" id="ARBA00012232"/>
    </source>
</evidence>
<keyword evidence="18" id="KW-1185">Reference proteome</keyword>
<dbReference type="InterPro" id="IPR018274">
    <property type="entry name" value="PEP_util_AS"/>
</dbReference>
<keyword evidence="13" id="KW-0460">Magnesium</keyword>
<dbReference type="InterPro" id="IPR008731">
    <property type="entry name" value="PTS_EIN"/>
</dbReference>
<protein>
    <recommendedName>
        <fullName evidence="5">phosphoenolpyruvate--protein phosphotransferase</fullName>
        <ecNumber evidence="5">2.7.3.9</ecNumber>
    </recommendedName>
</protein>
<dbReference type="NCBIfam" id="TIGR01417">
    <property type="entry name" value="PTS_I_fam"/>
    <property type="match status" value="1"/>
</dbReference>
<dbReference type="CDD" id="cd00367">
    <property type="entry name" value="PTS-HPr_like"/>
    <property type="match status" value="1"/>
</dbReference>
<dbReference type="RefSeq" id="WP_251259905.1">
    <property type="nucleotide sequence ID" value="NZ_JAMQGP010000001.1"/>
</dbReference>
<dbReference type="Pfam" id="PF02896">
    <property type="entry name" value="PEP-utilizers_C"/>
    <property type="match status" value="1"/>
</dbReference>
<dbReference type="Proteomes" id="UP001165393">
    <property type="component" value="Unassembled WGS sequence"/>
</dbReference>
<dbReference type="Gene3D" id="3.20.20.60">
    <property type="entry name" value="Phosphoenolpyruvate-binding domains"/>
    <property type="match status" value="1"/>
</dbReference>
<comment type="similarity">
    <text evidence="4">Belongs to the PEP-utilizing enzyme family.</text>
</comment>
<evidence type="ECO:0000256" key="3">
    <source>
        <dbReference type="ARBA" id="ARBA00004496"/>
    </source>
</evidence>
<keyword evidence="7" id="KW-0963">Cytoplasm</keyword>
<evidence type="ECO:0000256" key="11">
    <source>
        <dbReference type="ARBA" id="ARBA00022723"/>
    </source>
</evidence>
<dbReference type="InterPro" id="IPR040442">
    <property type="entry name" value="Pyrv_kinase-like_dom_sf"/>
</dbReference>
<dbReference type="InterPro" id="IPR001127">
    <property type="entry name" value="PTS_EIIA_1_perm"/>
</dbReference>
<keyword evidence="12" id="KW-0418">Kinase</keyword>
<evidence type="ECO:0000256" key="1">
    <source>
        <dbReference type="ARBA" id="ARBA00000683"/>
    </source>
</evidence>
<dbReference type="PROSITE" id="PS00371">
    <property type="entry name" value="PTS_EIIA_TYPE_1_HIS"/>
    <property type="match status" value="1"/>
</dbReference>
<dbReference type="PRINTS" id="PR01736">
    <property type="entry name" value="PHPHTRNFRASE"/>
</dbReference>
<dbReference type="PROSITE" id="PS00370">
    <property type="entry name" value="PEP_ENZYMES_PHOS_SITE"/>
    <property type="match status" value="1"/>
</dbReference>
<dbReference type="InterPro" id="IPR036618">
    <property type="entry name" value="PtsI_HPr-bd_sf"/>
</dbReference>
<dbReference type="PANTHER" id="PTHR46244:SF6">
    <property type="entry name" value="PHOSPHOENOLPYRUVATE-PROTEIN PHOSPHOTRANSFERASE"/>
    <property type="match status" value="1"/>
</dbReference>
<dbReference type="Pfam" id="PF00381">
    <property type="entry name" value="PTS-HPr"/>
    <property type="match status" value="1"/>
</dbReference>
<dbReference type="InterPro" id="IPR036637">
    <property type="entry name" value="Phosphohistidine_dom_sf"/>
</dbReference>
<dbReference type="InterPro" id="IPR000032">
    <property type="entry name" value="HPr-like"/>
</dbReference>
<accession>A0AA41W4Y0</accession>
<dbReference type="EMBL" id="JAMQGP010000001">
    <property type="protein sequence ID" value="MCM2678542.1"/>
    <property type="molecule type" value="Genomic_DNA"/>
</dbReference>
<dbReference type="Pfam" id="PF05524">
    <property type="entry name" value="PEP-utilisers_N"/>
    <property type="match status" value="1"/>
</dbReference>
<dbReference type="Gene3D" id="2.70.70.10">
    <property type="entry name" value="Glucose Permease (Domain IIA)"/>
    <property type="match status" value="1"/>
</dbReference>
<evidence type="ECO:0000256" key="8">
    <source>
        <dbReference type="ARBA" id="ARBA00022597"/>
    </source>
</evidence>
<dbReference type="Pfam" id="PF00391">
    <property type="entry name" value="PEP-utilizers"/>
    <property type="match status" value="1"/>
</dbReference>
<dbReference type="PANTHER" id="PTHR46244">
    <property type="entry name" value="PHOSPHOENOLPYRUVATE-PROTEIN PHOSPHOTRANSFERASE"/>
    <property type="match status" value="1"/>
</dbReference>
<keyword evidence="6" id="KW-0813">Transport</keyword>
<evidence type="ECO:0000256" key="4">
    <source>
        <dbReference type="ARBA" id="ARBA00007837"/>
    </source>
</evidence>
<keyword evidence="8" id="KW-0762">Sugar transport</keyword>
<dbReference type="InterPro" id="IPR000121">
    <property type="entry name" value="PEP_util_C"/>
</dbReference>
<keyword evidence="11" id="KW-0479">Metal-binding</keyword>
<evidence type="ECO:0000259" key="16">
    <source>
        <dbReference type="PROSITE" id="PS51350"/>
    </source>
</evidence>
<feature type="compositionally biased region" description="Basic and acidic residues" evidence="14">
    <location>
        <begin position="526"/>
        <end position="540"/>
    </location>
</feature>
<comment type="catalytic activity">
    <reaction evidence="1">
        <text>L-histidyl-[protein] + phosphoenolpyruvate = N(pros)-phospho-L-histidyl-[protein] + pyruvate</text>
        <dbReference type="Rhea" id="RHEA:23880"/>
        <dbReference type="Rhea" id="RHEA-COMP:9745"/>
        <dbReference type="Rhea" id="RHEA-COMP:9746"/>
        <dbReference type="ChEBI" id="CHEBI:15361"/>
        <dbReference type="ChEBI" id="CHEBI:29979"/>
        <dbReference type="ChEBI" id="CHEBI:58702"/>
        <dbReference type="ChEBI" id="CHEBI:64837"/>
        <dbReference type="EC" id="2.7.3.9"/>
    </reaction>
</comment>
<dbReference type="PROSITE" id="PS00369">
    <property type="entry name" value="PTS_HPR_HIS"/>
    <property type="match status" value="1"/>
</dbReference>
<feature type="domain" description="PTS EIIA type-1" evidence="15">
    <location>
        <begin position="25"/>
        <end position="129"/>
    </location>
</feature>
<dbReference type="InterPro" id="IPR008279">
    <property type="entry name" value="PEP-util_enz_mobile_dom"/>
</dbReference>
<dbReference type="SUPFAM" id="SSF51621">
    <property type="entry name" value="Phosphoenolpyruvate/pyruvate domain"/>
    <property type="match status" value="1"/>
</dbReference>
<dbReference type="GO" id="GO:0046872">
    <property type="term" value="F:metal ion binding"/>
    <property type="evidence" value="ECO:0007669"/>
    <property type="project" value="UniProtKB-KW"/>
</dbReference>
<dbReference type="SUPFAM" id="SSF51261">
    <property type="entry name" value="Duplicated hybrid motif"/>
    <property type="match status" value="1"/>
</dbReference>
<comment type="cofactor">
    <cofactor evidence="2">
        <name>Mg(2+)</name>
        <dbReference type="ChEBI" id="CHEBI:18420"/>
    </cofactor>
</comment>
<dbReference type="InterPro" id="IPR023151">
    <property type="entry name" value="PEP_util_CS"/>
</dbReference>
<sequence>MTNHSTLQLLAPVSGVIIPLDQVPDPVFAQKMVGEGISIDPTSEHLLAPCNGKIIQIHPAKHAVTIESDEGVEVLMHIGLDTVMLKGSGFIPLVKEGDTVQQGDPLIDFDADKIALAARSLMTEIIITNGDAVSRYQFSSGLVEAGKDVLLTLSLGGQAPNAADGDNDVGAEAQSVWVYVPNPTGIHARPAATLASQAKGYQARIKIERDGQSVDAKSVVAIMGLNVKLGEQVRFLAKGRDSNAAVKALVQAVKDGLGEDVSSIDAPQSTPVVKEEISLLARESDDPDVMIGIAASPGIAIGQAYQLSHEEITFDDDATDPDGEREALTMAIDTSRQDLQNLHDQLKADGNSENAEIFLAHQELLEDPSIFQQAKKSIKEGKSAARGWYNAIADQIKVLEAVDSDVIAGRVADLKDVRLRVLKHILGITDEDTQLPENTIIIAEDLTPSDTASLDRSKVIGFVTTLGGATSHAAILARSMDLPALAGVSTDVLELANGHPLILDGEAGTLNTAANEALIETLRSKQIEQQQRQKDAKASAHDPAVTSDGHTIEIVANIGNASDARSAMEYGAEGVGLLRSEFLYLDQAVEPTEDQQAQVYTEIADALGSEKPLIVRTLDVGGDKPLPYLPMPAEENPFLGERGIRIGINRPSILRRQVRAILRAQGHAKIKIMFPMIATLPELIAAKKVVLEEAADLGVTGVEIGIMVEVPSTAALSSHFAQEADFFSIGTNDLTQYTLAMDRGHPKLGWQVDALDPAVLQLIYMTVQGAQEHGKWVGVCGGAASDPLAVPVLIGLGVTELSCSVPAIPLVKQQIRKLSLSDCQALAKQVLEQPDAESVRALLSNQ</sequence>
<evidence type="ECO:0000256" key="13">
    <source>
        <dbReference type="ARBA" id="ARBA00022842"/>
    </source>
</evidence>
<evidence type="ECO:0000259" key="15">
    <source>
        <dbReference type="PROSITE" id="PS51093"/>
    </source>
</evidence>
<dbReference type="Gene3D" id="3.50.30.10">
    <property type="entry name" value="Phosphohistidine domain"/>
    <property type="match status" value="1"/>
</dbReference>
<evidence type="ECO:0000256" key="6">
    <source>
        <dbReference type="ARBA" id="ARBA00022448"/>
    </source>
</evidence>
<dbReference type="InterPro" id="IPR011055">
    <property type="entry name" value="Dup_hybrid_motif"/>
</dbReference>
<dbReference type="GO" id="GO:0005737">
    <property type="term" value="C:cytoplasm"/>
    <property type="evidence" value="ECO:0007669"/>
    <property type="project" value="UniProtKB-SubCell"/>
</dbReference>
<evidence type="ECO:0000256" key="2">
    <source>
        <dbReference type="ARBA" id="ARBA00001946"/>
    </source>
</evidence>
<dbReference type="NCBIfam" id="TIGR01003">
    <property type="entry name" value="PTS_HPr_family"/>
    <property type="match status" value="1"/>
</dbReference>
<dbReference type="Pfam" id="PF00358">
    <property type="entry name" value="PTS_EIIA_1"/>
    <property type="match status" value="1"/>
</dbReference>
<reference evidence="17 18" key="1">
    <citation type="journal article" date="2013" name="Antonie Van Leeuwenhoek">
        <title>Echinimonas agarilytica gen. nov., sp. nov., a new gammaproteobacterium isolated from the sea urchin Strongylocentrotus intermedius.</title>
        <authorList>
            <person name="Nedashkovskaya O.I."/>
            <person name="Stenkova A.M."/>
            <person name="Zhukova N.V."/>
            <person name="Van Trappen S."/>
            <person name="Lee J.S."/>
            <person name="Kim S.B."/>
        </authorList>
    </citation>
    <scope>NUCLEOTIDE SEQUENCE [LARGE SCALE GENOMIC DNA]</scope>
    <source>
        <strain evidence="17 18">KMM 6351</strain>
    </source>
</reference>
<proteinExistence type="inferred from homology"/>
<dbReference type="EC" id="2.7.3.9" evidence="5"/>
<dbReference type="PROSITE" id="PS00742">
    <property type="entry name" value="PEP_ENZYMES_2"/>
    <property type="match status" value="1"/>
</dbReference>
<dbReference type="PRINTS" id="PR00107">
    <property type="entry name" value="PHOSPHOCPHPR"/>
</dbReference>
<dbReference type="Gene3D" id="3.30.1340.10">
    <property type="entry name" value="HPr-like"/>
    <property type="match status" value="1"/>
</dbReference>
<dbReference type="PROSITE" id="PS51093">
    <property type="entry name" value="PTS_EIIA_TYPE_1"/>
    <property type="match status" value="1"/>
</dbReference>
<evidence type="ECO:0000256" key="9">
    <source>
        <dbReference type="ARBA" id="ARBA00022679"/>
    </source>
</evidence>
<gene>
    <name evidence="17" type="primary">ptsP</name>
    <name evidence="17" type="ORF">NAF29_02510</name>
</gene>
<dbReference type="SUPFAM" id="SSF55594">
    <property type="entry name" value="HPr-like"/>
    <property type="match status" value="1"/>
</dbReference>
<comment type="caution">
    <text evidence="17">The sequence shown here is derived from an EMBL/GenBank/DDBJ whole genome shotgun (WGS) entry which is preliminary data.</text>
</comment>
<evidence type="ECO:0000313" key="18">
    <source>
        <dbReference type="Proteomes" id="UP001165393"/>
    </source>
</evidence>
<keyword evidence="10" id="KW-0598">Phosphotransferase system</keyword>
<dbReference type="InterPro" id="IPR015813">
    <property type="entry name" value="Pyrv/PenolPyrv_kinase-like_dom"/>
</dbReference>
<keyword evidence="9 17" id="KW-0808">Transferase</keyword>
<dbReference type="NCBIfam" id="TIGR00830">
    <property type="entry name" value="PTBA"/>
    <property type="match status" value="1"/>
</dbReference>
<dbReference type="InterPro" id="IPR050499">
    <property type="entry name" value="PEP-utilizing_PTS_enzyme"/>
</dbReference>